<name>A0A0A9BPJ0_ARUDO</name>
<organism evidence="2">
    <name type="scientific">Arundo donax</name>
    <name type="common">Giant reed</name>
    <name type="synonym">Donax arundinaceus</name>
    <dbReference type="NCBI Taxonomy" id="35708"/>
    <lineage>
        <taxon>Eukaryota</taxon>
        <taxon>Viridiplantae</taxon>
        <taxon>Streptophyta</taxon>
        <taxon>Embryophyta</taxon>
        <taxon>Tracheophyta</taxon>
        <taxon>Spermatophyta</taxon>
        <taxon>Magnoliopsida</taxon>
        <taxon>Liliopsida</taxon>
        <taxon>Poales</taxon>
        <taxon>Poaceae</taxon>
        <taxon>PACMAD clade</taxon>
        <taxon>Arundinoideae</taxon>
        <taxon>Arundineae</taxon>
        <taxon>Arundo</taxon>
    </lineage>
</organism>
<keyword evidence="1" id="KW-0812">Transmembrane</keyword>
<proteinExistence type="predicted"/>
<keyword evidence="1" id="KW-0472">Membrane</keyword>
<feature type="transmembrane region" description="Helical" evidence="1">
    <location>
        <begin position="16"/>
        <end position="33"/>
    </location>
</feature>
<evidence type="ECO:0000256" key="1">
    <source>
        <dbReference type="SAM" id="Phobius"/>
    </source>
</evidence>
<reference evidence="2" key="2">
    <citation type="journal article" date="2015" name="Data Brief">
        <title>Shoot transcriptome of the giant reed, Arundo donax.</title>
        <authorList>
            <person name="Barrero R.A."/>
            <person name="Guerrero F.D."/>
            <person name="Moolhuijzen P."/>
            <person name="Goolsby J.A."/>
            <person name="Tidwell J."/>
            <person name="Bellgard S.E."/>
            <person name="Bellgard M.I."/>
        </authorList>
    </citation>
    <scope>NUCLEOTIDE SEQUENCE</scope>
    <source>
        <tissue evidence="2">Shoot tissue taken approximately 20 cm above the soil surface</tissue>
    </source>
</reference>
<accession>A0A0A9BPJ0</accession>
<keyword evidence="1" id="KW-1133">Transmembrane helix</keyword>
<dbReference type="EMBL" id="GBRH01232599">
    <property type="protein sequence ID" value="JAD65296.1"/>
    <property type="molecule type" value="Transcribed_RNA"/>
</dbReference>
<protein>
    <submittedName>
        <fullName evidence="2">Uncharacterized protein</fullName>
    </submittedName>
</protein>
<reference evidence="2" key="1">
    <citation type="submission" date="2014-09" db="EMBL/GenBank/DDBJ databases">
        <authorList>
            <person name="Magalhaes I.L.F."/>
            <person name="Oliveira U."/>
            <person name="Santos F.R."/>
            <person name="Vidigal T.H.D.A."/>
            <person name="Brescovit A.D."/>
            <person name="Santos A.J."/>
        </authorList>
    </citation>
    <scope>NUCLEOTIDE SEQUENCE</scope>
    <source>
        <tissue evidence="2">Shoot tissue taken approximately 20 cm above the soil surface</tissue>
    </source>
</reference>
<evidence type="ECO:0000313" key="2">
    <source>
        <dbReference type="EMBL" id="JAD65296.1"/>
    </source>
</evidence>
<dbReference type="AlphaFoldDB" id="A0A0A9BPJ0"/>
<sequence>MNFSSSHISMLENSCWLTWASIFLNIFFTSGCCDRETKARHWN</sequence>